<dbReference type="Proteomes" id="UP000295560">
    <property type="component" value="Unassembled WGS sequence"/>
</dbReference>
<gene>
    <name evidence="5" type="ORF">EV378_6409</name>
</gene>
<reference evidence="5 6" key="1">
    <citation type="submission" date="2019-03" db="EMBL/GenBank/DDBJ databases">
        <title>Sequencing the genomes of 1000 actinobacteria strains.</title>
        <authorList>
            <person name="Klenk H.-P."/>
        </authorList>
    </citation>
    <scope>NUCLEOTIDE SEQUENCE [LARGE SCALE GENOMIC DNA]</scope>
    <source>
        <strain evidence="5 6">DSM 44969</strain>
    </source>
</reference>
<keyword evidence="2" id="KW-0436">Ligase</keyword>
<dbReference type="InterPro" id="IPR042099">
    <property type="entry name" value="ANL_N_sf"/>
</dbReference>
<evidence type="ECO:0000313" key="6">
    <source>
        <dbReference type="Proteomes" id="UP000295560"/>
    </source>
</evidence>
<dbReference type="PANTHER" id="PTHR43201">
    <property type="entry name" value="ACYL-COA SYNTHETASE"/>
    <property type="match status" value="1"/>
</dbReference>
<protein>
    <submittedName>
        <fullName evidence="5">Fatty-acyl-CoA synthase</fullName>
    </submittedName>
</protein>
<dbReference type="PANTHER" id="PTHR43201:SF5">
    <property type="entry name" value="MEDIUM-CHAIN ACYL-COA LIGASE ACSF2, MITOCHONDRIAL"/>
    <property type="match status" value="1"/>
</dbReference>
<feature type="domain" description="AMP-binding enzyme C-terminal" evidence="4">
    <location>
        <begin position="434"/>
        <end position="506"/>
    </location>
</feature>
<dbReference type="GO" id="GO:0006631">
    <property type="term" value="P:fatty acid metabolic process"/>
    <property type="evidence" value="ECO:0007669"/>
    <property type="project" value="TreeGrafter"/>
</dbReference>
<dbReference type="Pfam" id="PF13193">
    <property type="entry name" value="AMP-binding_C"/>
    <property type="match status" value="1"/>
</dbReference>
<accession>A0A4R1HJC8</accession>
<keyword evidence="6" id="KW-1185">Reference proteome</keyword>
<evidence type="ECO:0000259" key="3">
    <source>
        <dbReference type="Pfam" id="PF00501"/>
    </source>
</evidence>
<dbReference type="Gene3D" id="3.30.300.30">
    <property type="match status" value="1"/>
</dbReference>
<dbReference type="EMBL" id="SMFZ01000002">
    <property type="protein sequence ID" value="TCK22407.1"/>
    <property type="molecule type" value="Genomic_DNA"/>
</dbReference>
<dbReference type="AlphaFoldDB" id="A0A4R1HJC8"/>
<feature type="domain" description="AMP-dependent synthetase/ligase" evidence="3">
    <location>
        <begin position="10"/>
        <end position="377"/>
    </location>
</feature>
<dbReference type="SUPFAM" id="SSF56801">
    <property type="entry name" value="Acetyl-CoA synthetase-like"/>
    <property type="match status" value="1"/>
</dbReference>
<dbReference type="OrthoDB" id="9803968at2"/>
<dbReference type="GO" id="GO:0031956">
    <property type="term" value="F:medium-chain fatty acid-CoA ligase activity"/>
    <property type="evidence" value="ECO:0007669"/>
    <property type="project" value="TreeGrafter"/>
</dbReference>
<name>A0A4R1HJC8_PSEEN</name>
<evidence type="ECO:0000313" key="5">
    <source>
        <dbReference type="EMBL" id="TCK22407.1"/>
    </source>
</evidence>
<evidence type="ECO:0000256" key="1">
    <source>
        <dbReference type="ARBA" id="ARBA00006432"/>
    </source>
</evidence>
<dbReference type="Gene3D" id="3.40.50.12780">
    <property type="entry name" value="N-terminal domain of ligase-like"/>
    <property type="match status" value="1"/>
</dbReference>
<proteinExistence type="inferred from homology"/>
<comment type="caution">
    <text evidence="5">The sequence shown here is derived from an EMBL/GenBank/DDBJ whole genome shotgun (WGS) entry which is preliminary data.</text>
</comment>
<comment type="similarity">
    <text evidence="1">Belongs to the ATP-dependent AMP-binding enzyme family.</text>
</comment>
<evidence type="ECO:0000259" key="4">
    <source>
        <dbReference type="Pfam" id="PF13193"/>
    </source>
</evidence>
<dbReference type="InterPro" id="IPR025110">
    <property type="entry name" value="AMP-bd_C"/>
</dbReference>
<evidence type="ECO:0000256" key="2">
    <source>
        <dbReference type="ARBA" id="ARBA00022598"/>
    </source>
</evidence>
<dbReference type="Pfam" id="PF00501">
    <property type="entry name" value="AMP-binding"/>
    <property type="match status" value="1"/>
</dbReference>
<sequence length="541" mass="57239">MAGATLLDLLERRAADAPDQGVVFPDGRLSWPAMADEARRLSGALWAAGIRPGDAVGLLVPDGLDSATWWLAAARIGAVTVPVNVRLRAGELAYQIDDADVRLLLTTSAFGDRLTDALPGLDAATPGRLALPGTPSLRSVVALDGATPPGFLPGLAGGDPDPADAARAAVRPDDVILNLYTSGTTSRPRGCLHDHASLVAEGTAVAERLGLRPDDRFWTPLPMFHCGGFDVAVAAMAGRCGMVHSGPFEPGTALRQLETERCTVGFPAFETIWLPVLEHPDFSTTDLSALRVVANIGAPERMRSMQARLPHAVQVSCLGMTESFGFCCLGAPDDPAETRATTSGFPLAHMEAEVVDPVTGEPVPPGTPGELRFRGASRIVRYHRDPELTAARIDDDGWFSSGDLVVADADGRLSFRSRLKDMFKVGGENVAAAEVEGFLSEHPAVGIVQVVGVPDARYGEVAAAFVQLRAGAAATEEELVAHCLGRIATFKVPRYVRFVDEWPMSGTKVQKFRLRDALTAELAEAGITEAPRLAAPAGTPR</sequence>
<dbReference type="InterPro" id="IPR000873">
    <property type="entry name" value="AMP-dep_synth/lig_dom"/>
</dbReference>
<organism evidence="5 6">
    <name type="scientific">Pseudonocardia endophytica</name>
    <dbReference type="NCBI Taxonomy" id="401976"/>
    <lineage>
        <taxon>Bacteria</taxon>
        <taxon>Bacillati</taxon>
        <taxon>Actinomycetota</taxon>
        <taxon>Actinomycetes</taxon>
        <taxon>Pseudonocardiales</taxon>
        <taxon>Pseudonocardiaceae</taxon>
        <taxon>Pseudonocardia</taxon>
    </lineage>
</organism>
<dbReference type="InterPro" id="IPR045851">
    <property type="entry name" value="AMP-bd_C_sf"/>
</dbReference>
<dbReference type="RefSeq" id="WP_132431244.1">
    <property type="nucleotide sequence ID" value="NZ_SMFZ01000002.1"/>
</dbReference>